<sequence length="296" mass="32623">MESLSGLNAFVKAAQLGSFVAAAERLGVSASAIGKSIARLEGSLGVSLFNRSTRSLSLTEEGQMFYERSQRIVAELEEAEQELSTLMAVPRGRLRLSFPAIGYHLLLPLLPGFTRQYPEIELDLDFNDRLVDVIGEGYDAVLRSGDFADSRLKARRMGGFRFRVVGSDRYFRDYGIPRVPADLAQHTCLLYRFAGNGQIQPWQFDGGEGHAQTPAGPLVFNNLEAQISAARRGLGLIYVPDFAVADVLRCGELCSVLEDHIGAGGQFSLLWPGNRHLLPKLRVLIDYLVEHIALSR</sequence>
<dbReference type="PRINTS" id="PR00039">
    <property type="entry name" value="HTHLYSR"/>
</dbReference>
<dbReference type="RefSeq" id="WP_137268633.1">
    <property type="nucleotide sequence ID" value="NZ_JACYNM010000001.1"/>
</dbReference>
<dbReference type="Gene3D" id="3.40.190.290">
    <property type="match status" value="1"/>
</dbReference>
<proteinExistence type="inferred from homology"/>
<dbReference type="Pfam" id="PF00126">
    <property type="entry name" value="HTH_1"/>
    <property type="match status" value="1"/>
</dbReference>
<dbReference type="PROSITE" id="PS50931">
    <property type="entry name" value="HTH_LYSR"/>
    <property type="match status" value="1"/>
</dbReference>
<dbReference type="AlphaFoldDB" id="A0A4U3FMZ0"/>
<evidence type="ECO:0000313" key="6">
    <source>
        <dbReference type="EMBL" id="MBD8105384.1"/>
    </source>
</evidence>
<dbReference type="InterPro" id="IPR036388">
    <property type="entry name" value="WH-like_DNA-bd_sf"/>
</dbReference>
<evidence type="ECO:0000313" key="7">
    <source>
        <dbReference type="EMBL" id="TKJ95224.1"/>
    </source>
</evidence>
<keyword evidence="9" id="KW-1185">Reference proteome</keyword>
<dbReference type="PANTHER" id="PTHR30537">
    <property type="entry name" value="HTH-TYPE TRANSCRIPTIONAL REGULATOR"/>
    <property type="match status" value="1"/>
</dbReference>
<comment type="caution">
    <text evidence="7">The sequence shown here is derived from an EMBL/GenBank/DDBJ whole genome shotgun (WGS) entry which is preliminary data.</text>
</comment>
<keyword evidence="4" id="KW-0804">Transcription</keyword>
<evidence type="ECO:0000256" key="2">
    <source>
        <dbReference type="ARBA" id="ARBA00023015"/>
    </source>
</evidence>
<dbReference type="FunFam" id="1.10.10.10:FF:000001">
    <property type="entry name" value="LysR family transcriptional regulator"/>
    <property type="match status" value="1"/>
</dbReference>
<dbReference type="InterPro" id="IPR036390">
    <property type="entry name" value="WH_DNA-bd_sf"/>
</dbReference>
<dbReference type="Proteomes" id="UP000306393">
    <property type="component" value="Unassembled WGS sequence"/>
</dbReference>
<evidence type="ECO:0000313" key="9">
    <source>
        <dbReference type="Proteomes" id="UP000661012"/>
    </source>
</evidence>
<evidence type="ECO:0000256" key="3">
    <source>
        <dbReference type="ARBA" id="ARBA00023125"/>
    </source>
</evidence>
<dbReference type="EMBL" id="QGAC01000001">
    <property type="protein sequence ID" value="TKJ95224.1"/>
    <property type="molecule type" value="Genomic_DNA"/>
</dbReference>
<dbReference type="InterPro" id="IPR005119">
    <property type="entry name" value="LysR_subst-bd"/>
</dbReference>
<dbReference type="PANTHER" id="PTHR30537:SF72">
    <property type="entry name" value="LYSR FAMILY TRANSCRIPTIONAL REGULATOR"/>
    <property type="match status" value="1"/>
</dbReference>
<gene>
    <name evidence="7" type="ORF">EpCFBP13511_00785</name>
    <name evidence="6" type="ORF">IFT93_02970</name>
</gene>
<evidence type="ECO:0000256" key="1">
    <source>
        <dbReference type="ARBA" id="ARBA00009437"/>
    </source>
</evidence>
<dbReference type="EMBL" id="JACYNN010000001">
    <property type="protein sequence ID" value="MBD8105384.1"/>
    <property type="molecule type" value="Genomic_DNA"/>
</dbReference>
<evidence type="ECO:0000259" key="5">
    <source>
        <dbReference type="PROSITE" id="PS50931"/>
    </source>
</evidence>
<dbReference type="OrthoDB" id="9110639at2"/>
<dbReference type="CDD" id="cd08476">
    <property type="entry name" value="PBP2_CrgA_like_7"/>
    <property type="match status" value="1"/>
</dbReference>
<keyword evidence="2" id="KW-0805">Transcription regulation</keyword>
<organism evidence="7 8">
    <name type="scientific">Erwinia persicina</name>
    <dbReference type="NCBI Taxonomy" id="55211"/>
    <lineage>
        <taxon>Bacteria</taxon>
        <taxon>Pseudomonadati</taxon>
        <taxon>Pseudomonadota</taxon>
        <taxon>Gammaproteobacteria</taxon>
        <taxon>Enterobacterales</taxon>
        <taxon>Erwiniaceae</taxon>
        <taxon>Erwinia</taxon>
    </lineage>
</organism>
<feature type="domain" description="HTH lysR-type" evidence="5">
    <location>
        <begin position="1"/>
        <end position="59"/>
    </location>
</feature>
<name>A0A4U3FMZ0_9GAMM</name>
<dbReference type="InterPro" id="IPR058163">
    <property type="entry name" value="LysR-type_TF_proteobact-type"/>
</dbReference>
<evidence type="ECO:0000256" key="4">
    <source>
        <dbReference type="ARBA" id="ARBA00023163"/>
    </source>
</evidence>
<keyword evidence="3" id="KW-0238">DNA-binding</keyword>
<dbReference type="InterPro" id="IPR000847">
    <property type="entry name" value="LysR_HTH_N"/>
</dbReference>
<reference evidence="6 9" key="2">
    <citation type="journal article" date="2020" name="FEMS Microbiol. Ecol.">
        <title>Temporal dynamics of bacterial communities during seed development and maturation.</title>
        <authorList>
            <person name="Chesneau G."/>
            <person name="Torres-Cortes G."/>
            <person name="Briand M."/>
            <person name="Darrasse A."/>
            <person name="Preveaux A."/>
            <person name="Marais C."/>
            <person name="Jacques M.A."/>
            <person name="Shade A."/>
            <person name="Barret M."/>
        </authorList>
    </citation>
    <scope>NUCLEOTIDE SEQUENCE [LARGE SCALE GENOMIC DNA]</scope>
    <source>
        <strain evidence="6 9">CFBP13732</strain>
    </source>
</reference>
<accession>A0A4U3FMZ0</accession>
<dbReference type="SUPFAM" id="SSF53850">
    <property type="entry name" value="Periplasmic binding protein-like II"/>
    <property type="match status" value="1"/>
</dbReference>
<dbReference type="Gene3D" id="1.10.10.10">
    <property type="entry name" value="Winged helix-like DNA-binding domain superfamily/Winged helix DNA-binding domain"/>
    <property type="match status" value="1"/>
</dbReference>
<evidence type="ECO:0000313" key="8">
    <source>
        <dbReference type="Proteomes" id="UP000306393"/>
    </source>
</evidence>
<reference evidence="7 8" key="1">
    <citation type="journal article" date="2019" name="Sci. Rep.">
        <title>Differences in resource use lead to coexistence of seed-transmitted microbial populations.</title>
        <authorList>
            <person name="Torres-Cortes G."/>
            <person name="Garcia B.J."/>
            <person name="Compant S."/>
            <person name="Rezki S."/>
            <person name="Jones P."/>
            <person name="Preveaux A."/>
            <person name="Briand M."/>
            <person name="Roulet A."/>
            <person name="Bouchez O."/>
            <person name="Jacobson D."/>
            <person name="Barret M."/>
        </authorList>
    </citation>
    <scope>NUCLEOTIDE SEQUENCE [LARGE SCALE GENOMIC DNA]</scope>
    <source>
        <strain evidence="7 8">CFBP13511</strain>
    </source>
</reference>
<protein>
    <submittedName>
        <fullName evidence="7">LysR family transcriptional regulator</fullName>
    </submittedName>
</protein>
<dbReference type="GO" id="GO:0006351">
    <property type="term" value="P:DNA-templated transcription"/>
    <property type="evidence" value="ECO:0007669"/>
    <property type="project" value="TreeGrafter"/>
</dbReference>
<dbReference type="Proteomes" id="UP000661012">
    <property type="component" value="Unassembled WGS sequence"/>
</dbReference>
<dbReference type="SUPFAM" id="SSF46785">
    <property type="entry name" value="Winged helix' DNA-binding domain"/>
    <property type="match status" value="1"/>
</dbReference>
<comment type="similarity">
    <text evidence="1">Belongs to the LysR transcriptional regulatory family.</text>
</comment>
<dbReference type="GO" id="GO:0003700">
    <property type="term" value="F:DNA-binding transcription factor activity"/>
    <property type="evidence" value="ECO:0007669"/>
    <property type="project" value="InterPro"/>
</dbReference>
<dbReference type="STRING" id="1219360.GCA_001571305_01093"/>
<dbReference type="Pfam" id="PF03466">
    <property type="entry name" value="LysR_substrate"/>
    <property type="match status" value="1"/>
</dbReference>
<dbReference type="GO" id="GO:0043565">
    <property type="term" value="F:sequence-specific DNA binding"/>
    <property type="evidence" value="ECO:0007669"/>
    <property type="project" value="TreeGrafter"/>
</dbReference>